<evidence type="ECO:0000259" key="6">
    <source>
        <dbReference type="Pfam" id="PF04055"/>
    </source>
</evidence>
<dbReference type="AlphaFoldDB" id="A0A1B1C8D8"/>
<feature type="domain" description="Radical SAM core" evidence="6">
    <location>
        <begin position="76"/>
        <end position="230"/>
    </location>
</feature>
<dbReference type="PANTHER" id="PTHR11228:SF7">
    <property type="entry name" value="PQQA PEPTIDE CYCLASE"/>
    <property type="match status" value="1"/>
</dbReference>
<evidence type="ECO:0000313" key="8">
    <source>
        <dbReference type="Proteomes" id="UP000092691"/>
    </source>
</evidence>
<dbReference type="NCBIfam" id="TIGR03977">
    <property type="entry name" value="rSAM_pair_HxsC"/>
    <property type="match status" value="1"/>
</dbReference>
<dbReference type="InterPro" id="IPR050377">
    <property type="entry name" value="Radical_SAM_PqqE_MftC-like"/>
</dbReference>
<reference evidence="7 8" key="1">
    <citation type="submission" date="2016-06" db="EMBL/GenBank/DDBJ databases">
        <title>Microsymbionts genomes from the relict species Vavilovia formosa.</title>
        <authorList>
            <person name="Chirak E."/>
            <person name="Kimeklis A."/>
            <person name="Andronov E."/>
        </authorList>
    </citation>
    <scope>NUCLEOTIDE SEQUENCE [LARGE SCALE GENOMIC DNA]</scope>
    <source>
        <strain evidence="7 8">Vaf10</strain>
    </source>
</reference>
<dbReference type="InterPro" id="IPR007197">
    <property type="entry name" value="rSAM"/>
</dbReference>
<evidence type="ECO:0000313" key="7">
    <source>
        <dbReference type="EMBL" id="ANP86035.1"/>
    </source>
</evidence>
<keyword evidence="5" id="KW-0411">Iron-sulfur</keyword>
<evidence type="ECO:0000256" key="2">
    <source>
        <dbReference type="ARBA" id="ARBA00022691"/>
    </source>
</evidence>
<keyword evidence="3" id="KW-0479">Metal-binding</keyword>
<dbReference type="InterPro" id="IPR058240">
    <property type="entry name" value="rSAM_sf"/>
</dbReference>
<keyword evidence="4" id="KW-0408">Iron</keyword>
<evidence type="ECO:0000256" key="1">
    <source>
        <dbReference type="ARBA" id="ARBA00001966"/>
    </source>
</evidence>
<comment type="cofactor">
    <cofactor evidence="1">
        <name>[4Fe-4S] cluster</name>
        <dbReference type="ChEBI" id="CHEBI:49883"/>
    </cofactor>
</comment>
<dbReference type="InterPro" id="IPR024032">
    <property type="entry name" value="rSAM_paired_HxsC"/>
</dbReference>
<dbReference type="SFLD" id="SFLDG01103">
    <property type="entry name" value="Uncharacterised_Radical_SAM_Su"/>
    <property type="match status" value="1"/>
</dbReference>
<gene>
    <name evidence="7" type="ORF">BA011_10055</name>
</gene>
<dbReference type="PANTHER" id="PTHR11228">
    <property type="entry name" value="RADICAL SAM DOMAIN PROTEIN"/>
    <property type="match status" value="1"/>
</dbReference>
<protein>
    <submittedName>
        <fullName evidence="7">His-Xaa-Ser system radical SAM maturase HxsC</fullName>
    </submittedName>
</protein>
<dbReference type="InterPro" id="IPR013785">
    <property type="entry name" value="Aldolase_TIM"/>
</dbReference>
<dbReference type="Proteomes" id="UP000092691">
    <property type="component" value="Chromosome"/>
</dbReference>
<dbReference type="Gene3D" id="3.20.20.70">
    <property type="entry name" value="Aldolase class I"/>
    <property type="match status" value="1"/>
</dbReference>
<dbReference type="SFLD" id="SFLDS00029">
    <property type="entry name" value="Radical_SAM"/>
    <property type="match status" value="1"/>
</dbReference>
<dbReference type="EMBL" id="CP016286">
    <property type="protein sequence ID" value="ANP86035.1"/>
    <property type="molecule type" value="Genomic_DNA"/>
</dbReference>
<dbReference type="SUPFAM" id="SSF102114">
    <property type="entry name" value="Radical SAM enzymes"/>
    <property type="match status" value="1"/>
</dbReference>
<evidence type="ECO:0000256" key="5">
    <source>
        <dbReference type="ARBA" id="ARBA00023014"/>
    </source>
</evidence>
<evidence type="ECO:0000256" key="4">
    <source>
        <dbReference type="ARBA" id="ARBA00023004"/>
    </source>
</evidence>
<dbReference type="GO" id="GO:0003824">
    <property type="term" value="F:catalytic activity"/>
    <property type="evidence" value="ECO:0007669"/>
    <property type="project" value="InterPro"/>
</dbReference>
<accession>A0A1B1C8D8</accession>
<dbReference type="Pfam" id="PF04055">
    <property type="entry name" value="Radical_SAM"/>
    <property type="match status" value="1"/>
</dbReference>
<dbReference type="SFLD" id="SFLDG01067">
    <property type="entry name" value="SPASM/twitch_domain_containing"/>
    <property type="match status" value="1"/>
</dbReference>
<dbReference type="OrthoDB" id="4501241at2"/>
<keyword evidence="2" id="KW-0949">S-adenosyl-L-methionine</keyword>
<organism evidence="7 8">
    <name type="scientific">Rhizobium leguminosarum</name>
    <dbReference type="NCBI Taxonomy" id="384"/>
    <lineage>
        <taxon>Bacteria</taxon>
        <taxon>Pseudomonadati</taxon>
        <taxon>Pseudomonadota</taxon>
        <taxon>Alphaproteobacteria</taxon>
        <taxon>Hyphomicrobiales</taxon>
        <taxon>Rhizobiaceae</taxon>
        <taxon>Rhizobium/Agrobacterium group</taxon>
        <taxon>Rhizobium</taxon>
    </lineage>
</organism>
<proteinExistence type="predicted"/>
<dbReference type="CDD" id="cd01335">
    <property type="entry name" value="Radical_SAM"/>
    <property type="match status" value="1"/>
</dbReference>
<dbReference type="GO" id="GO:0051536">
    <property type="term" value="F:iron-sulfur cluster binding"/>
    <property type="evidence" value="ECO:0007669"/>
    <property type="project" value="UniProtKB-KW"/>
</dbReference>
<sequence length="346" mass="39032">MVLRLCESDRTDPSEQDAHLIRQESDYREYEYLGFSVLVHATADMPLDGDVLMILPGQGSAHRLIRASSRHNTLLVTEQCDQLCVMCSQPPKKHHVDLFDQFAIAATLAPSGVYIGISGGEPLLHKDRLFEFLASAASARPDLRFHVLTNAQHFEPDDISSLDAIGLDRVLWGIPLYASEAELHDDIVGKPGAFHRLERNLSLLMRAGASVELRTVVTQQNWENLRYLANYVVNRTPFISVWALMQLERIGYGRMNWHKTFRDTSSDFTKIRSAINLATAKGIAVSLFNFPLCSVPVPYRQFAPSTISDWKRKYLDFCEDCSARSACGGFFEWYSHTEGFSELGQI</sequence>
<dbReference type="GO" id="GO:0046872">
    <property type="term" value="F:metal ion binding"/>
    <property type="evidence" value="ECO:0007669"/>
    <property type="project" value="UniProtKB-KW"/>
</dbReference>
<name>A0A1B1C8D8_RHILE</name>
<evidence type="ECO:0000256" key="3">
    <source>
        <dbReference type="ARBA" id="ARBA00022723"/>
    </source>
</evidence>